<evidence type="ECO:0000256" key="1">
    <source>
        <dbReference type="SAM" id="MobiDB-lite"/>
    </source>
</evidence>
<evidence type="ECO:0000256" key="2">
    <source>
        <dbReference type="SAM" id="Phobius"/>
    </source>
</evidence>
<reference evidence="3 4" key="2">
    <citation type="submission" date="2024-03" db="EMBL/GenBank/DDBJ databases">
        <title>The Genome Sequence of Enterococcus sp. DIV1094.</title>
        <authorList>
            <consortium name="The Broad Institute Genomics Platform"/>
            <consortium name="The Broad Institute Microbial Omics Core"/>
            <consortium name="The Broad Institute Genomic Center for Infectious Diseases"/>
            <person name="Earl A."/>
            <person name="Manson A."/>
            <person name="Gilmore M."/>
            <person name="Schwartman J."/>
            <person name="Shea T."/>
            <person name="Abouelleil A."/>
            <person name="Cao P."/>
            <person name="Chapman S."/>
            <person name="Cusick C."/>
            <person name="Young S."/>
            <person name="Neafsey D."/>
            <person name="Nusbaum C."/>
            <person name="Birren B."/>
        </authorList>
    </citation>
    <scope>NUCLEOTIDE SEQUENCE [LARGE SCALE GENOMIC DNA]</scope>
    <source>
        <strain evidence="3 4">DIV1094</strain>
    </source>
</reference>
<proteinExistence type="predicted"/>
<dbReference type="RefSeq" id="WP_206859052.1">
    <property type="nucleotide sequence ID" value="NZ_CP147250.1"/>
</dbReference>
<feature type="compositionally biased region" description="Polar residues" evidence="1">
    <location>
        <begin position="72"/>
        <end position="85"/>
    </location>
</feature>
<gene>
    <name evidence="3" type="ORF">DOK79_002972</name>
</gene>
<evidence type="ECO:0000313" key="4">
    <source>
        <dbReference type="Proteomes" id="UP000664360"/>
    </source>
</evidence>
<keyword evidence="2" id="KW-1133">Transmembrane helix</keyword>
<name>A0ABZ2T075_9ENTE</name>
<protein>
    <submittedName>
        <fullName evidence="3">Uncharacterized protein</fullName>
    </submittedName>
</protein>
<organism evidence="3 4">
    <name type="scientific">Candidatus Enterococcus mangumiae</name>
    <dbReference type="NCBI Taxonomy" id="2230878"/>
    <lineage>
        <taxon>Bacteria</taxon>
        <taxon>Bacillati</taxon>
        <taxon>Bacillota</taxon>
        <taxon>Bacilli</taxon>
        <taxon>Lactobacillales</taxon>
        <taxon>Enterococcaceae</taxon>
        <taxon>Enterococcus</taxon>
    </lineage>
</organism>
<dbReference type="EMBL" id="CP147250">
    <property type="protein sequence ID" value="WYJ81388.1"/>
    <property type="molecule type" value="Genomic_DNA"/>
</dbReference>
<keyword evidence="4" id="KW-1185">Reference proteome</keyword>
<sequence>MKIGKVILGILLGVTTIIGAFMLGLILFPLFAPENKAVPPQETTRQATNSPQTKSTEDSLTTTETTGKEEQVFSNQTPREQNQSHDPVLEKALSTPATSLTAFTSDPYGWDLNQASITNGTAQSIGWIQAEDATGRIEVEYHCFACDTSWVGKNYSYEWNGQTTTTKITPFTIIGTPCEHQKALKNNGYIS</sequence>
<reference evidence="3 4" key="1">
    <citation type="submission" date="2021-03" db="EMBL/GenBank/DDBJ databases">
        <authorList>
            <person name="Gilmore M.S."/>
            <person name="Schwartzman J."/>
            <person name="Van Tyne D."/>
            <person name="Martin M."/>
            <person name="Earl A.M."/>
            <person name="Manson A.L."/>
            <person name="Straub T."/>
            <person name="Salamzade R."/>
            <person name="Saavedra J."/>
            <person name="Lebreton F."/>
            <person name="Prichula J."/>
            <person name="Schaufler K."/>
            <person name="Gaca A."/>
            <person name="Sgardioli B."/>
            <person name="Wagenaar J."/>
            <person name="Strong T."/>
        </authorList>
    </citation>
    <scope>NUCLEOTIDE SEQUENCE [LARGE SCALE GENOMIC DNA]</scope>
    <source>
        <strain evidence="3 4">DIV1094</strain>
    </source>
</reference>
<feature type="region of interest" description="Disordered" evidence="1">
    <location>
        <begin position="39"/>
        <end position="87"/>
    </location>
</feature>
<keyword evidence="2" id="KW-0812">Transmembrane</keyword>
<dbReference type="Proteomes" id="UP000664360">
    <property type="component" value="Chromosome"/>
</dbReference>
<feature type="transmembrane region" description="Helical" evidence="2">
    <location>
        <begin position="7"/>
        <end position="31"/>
    </location>
</feature>
<feature type="compositionally biased region" description="Polar residues" evidence="1">
    <location>
        <begin position="41"/>
        <end position="52"/>
    </location>
</feature>
<accession>A0ABZ2T075</accession>
<evidence type="ECO:0000313" key="3">
    <source>
        <dbReference type="EMBL" id="WYJ81388.1"/>
    </source>
</evidence>
<keyword evidence="2" id="KW-0472">Membrane</keyword>